<evidence type="ECO:0000256" key="2">
    <source>
        <dbReference type="ARBA" id="ARBA00023054"/>
    </source>
</evidence>
<dbReference type="AlphaFoldDB" id="A0A2D2CXJ6"/>
<dbReference type="InterPro" id="IPR050465">
    <property type="entry name" value="UPF0194_transport"/>
</dbReference>
<dbReference type="RefSeq" id="WP_003614585.1">
    <property type="nucleotide sequence ID" value="NZ_ADVE02000001.1"/>
</dbReference>
<dbReference type="EMBL" id="CP023737">
    <property type="protein sequence ID" value="ATQ67490.1"/>
    <property type="molecule type" value="Genomic_DNA"/>
</dbReference>
<comment type="subcellular location">
    <subcellularLocation>
        <location evidence="1">Cell envelope</location>
    </subcellularLocation>
</comment>
<dbReference type="Gene3D" id="1.10.287.470">
    <property type="entry name" value="Helix hairpin bin"/>
    <property type="match status" value="1"/>
</dbReference>
<dbReference type="PANTHER" id="PTHR32347">
    <property type="entry name" value="EFFLUX SYSTEM COMPONENT YKNX-RELATED"/>
    <property type="match status" value="1"/>
</dbReference>
<reference evidence="4" key="1">
    <citation type="submission" date="2017-10" db="EMBL/GenBank/DDBJ databases">
        <title>Completed PacBio SMRT sequence of Methylosinus trichosporium OB3b reveals presence of a third large plasmid.</title>
        <authorList>
            <person name="Charles T.C."/>
            <person name="Lynch M.D.J."/>
            <person name="Heil J.R."/>
            <person name="Cheng J."/>
        </authorList>
    </citation>
    <scope>NUCLEOTIDE SEQUENCE [LARGE SCALE GENOMIC DNA]</scope>
    <source>
        <strain evidence="4">OB3b</strain>
    </source>
</reference>
<dbReference type="STRING" id="595536.GCA_000178815_03965"/>
<proteinExistence type="predicted"/>
<accession>A0A2D2CXJ6</accession>
<keyword evidence="4" id="KW-1185">Reference proteome</keyword>
<sequence length="332" mass="35712">MNRWLPSLALLVLAAAAIWGFRSHDAEQRAGFLGYVEGDLLYIGPVEGERIAALHIEAGRAVAAGDPLFTMATPVLDQQRAEAEARLVEMRAQLDNRRAAMNRPQQVAVLQAAVERARAGLDLSAAEYERKRILFSHGHAPKAALDQAAMAQGRDKAALVEAERQVDAARMPSRNQEIDAAEAAIGMARAQIDQIATRIARQTVAAPAAGVVQDVFFRVGEMANAGQPILSLLPPANRKIRFYAPQSRLARVKLGGRVEISCDGCEAGLFGRISFISAREEFTPPVIFSDEERAKLVFKIEARLEGAALDLPLGLPITARLSGGGVPEDAAP</sequence>
<dbReference type="PANTHER" id="PTHR32347:SF23">
    <property type="entry name" value="BLL5650 PROTEIN"/>
    <property type="match status" value="1"/>
</dbReference>
<dbReference type="Gene3D" id="2.40.50.100">
    <property type="match status" value="1"/>
</dbReference>
<dbReference type="KEGG" id="mtw:CQW49_05970"/>
<gene>
    <name evidence="3" type="ORF">CQW49_05970</name>
</gene>
<dbReference type="GO" id="GO:0030313">
    <property type="term" value="C:cell envelope"/>
    <property type="evidence" value="ECO:0007669"/>
    <property type="project" value="UniProtKB-SubCell"/>
</dbReference>
<protein>
    <submittedName>
        <fullName evidence="3">HlyD family secretion protein</fullName>
    </submittedName>
</protein>
<evidence type="ECO:0000256" key="1">
    <source>
        <dbReference type="ARBA" id="ARBA00004196"/>
    </source>
</evidence>
<name>A0A2D2CXJ6_METT3</name>
<dbReference type="Proteomes" id="UP000230709">
    <property type="component" value="Chromosome"/>
</dbReference>
<keyword evidence="2" id="KW-0175">Coiled coil</keyword>
<evidence type="ECO:0000313" key="4">
    <source>
        <dbReference type="Proteomes" id="UP000230709"/>
    </source>
</evidence>
<evidence type="ECO:0000313" key="3">
    <source>
        <dbReference type="EMBL" id="ATQ67490.1"/>
    </source>
</evidence>
<organism evidence="3 4">
    <name type="scientific">Methylosinus trichosporium (strain ATCC 35070 / NCIMB 11131 / UNIQEM 75 / OB3b)</name>
    <dbReference type="NCBI Taxonomy" id="595536"/>
    <lineage>
        <taxon>Bacteria</taxon>
        <taxon>Pseudomonadati</taxon>
        <taxon>Pseudomonadota</taxon>
        <taxon>Alphaproteobacteria</taxon>
        <taxon>Hyphomicrobiales</taxon>
        <taxon>Methylocystaceae</taxon>
        <taxon>Methylosinus</taxon>
    </lineage>
</organism>